<dbReference type="Pfam" id="PF00078">
    <property type="entry name" value="RVT_1"/>
    <property type="match status" value="1"/>
</dbReference>
<dbReference type="EMBL" id="BJWL01000192">
    <property type="protein sequence ID" value="GFS33557.1"/>
    <property type="molecule type" value="Genomic_DNA"/>
</dbReference>
<evidence type="ECO:0000313" key="3">
    <source>
        <dbReference type="EMBL" id="GFS33557.1"/>
    </source>
</evidence>
<accession>A0A7J0DGE0</accession>
<evidence type="ECO:0000256" key="1">
    <source>
        <dbReference type="SAM" id="MobiDB-lite"/>
    </source>
</evidence>
<reference evidence="4" key="1">
    <citation type="submission" date="2019-07" db="EMBL/GenBank/DDBJ databases">
        <title>De Novo Assembly of kiwifruit Actinidia rufa.</title>
        <authorList>
            <person name="Sugita-Konishi S."/>
            <person name="Sato K."/>
            <person name="Mori E."/>
            <person name="Abe Y."/>
            <person name="Kisaki G."/>
            <person name="Hamano K."/>
            <person name="Suezawa K."/>
            <person name="Otani M."/>
            <person name="Fukuda T."/>
            <person name="Manabe T."/>
            <person name="Gomi K."/>
            <person name="Tabuchi M."/>
            <person name="Akimitsu K."/>
            <person name="Kataoka I."/>
        </authorList>
    </citation>
    <scope>NUCLEOTIDE SEQUENCE [LARGE SCALE GENOMIC DNA]</scope>
    <source>
        <strain evidence="4">cv. Fuchu</strain>
    </source>
</reference>
<organism evidence="3 4">
    <name type="scientific">Actinidia rufa</name>
    <dbReference type="NCBI Taxonomy" id="165716"/>
    <lineage>
        <taxon>Eukaryota</taxon>
        <taxon>Viridiplantae</taxon>
        <taxon>Streptophyta</taxon>
        <taxon>Embryophyta</taxon>
        <taxon>Tracheophyta</taxon>
        <taxon>Spermatophyta</taxon>
        <taxon>Magnoliopsida</taxon>
        <taxon>eudicotyledons</taxon>
        <taxon>Gunneridae</taxon>
        <taxon>Pentapetalae</taxon>
        <taxon>asterids</taxon>
        <taxon>Ericales</taxon>
        <taxon>Actinidiaceae</taxon>
        <taxon>Actinidia</taxon>
    </lineage>
</organism>
<dbReference type="Gene3D" id="3.30.70.270">
    <property type="match status" value="1"/>
</dbReference>
<dbReference type="PANTHER" id="PTHR24559">
    <property type="entry name" value="TRANSPOSON TY3-I GAG-POL POLYPROTEIN"/>
    <property type="match status" value="1"/>
</dbReference>
<proteinExistence type="predicted"/>
<feature type="compositionally biased region" description="Basic and acidic residues" evidence="1">
    <location>
        <begin position="154"/>
        <end position="165"/>
    </location>
</feature>
<keyword evidence="4" id="KW-1185">Reference proteome</keyword>
<dbReference type="PANTHER" id="PTHR24559:SF431">
    <property type="entry name" value="RNA-DIRECTED DNA POLYMERASE HOMOLOG"/>
    <property type="match status" value="1"/>
</dbReference>
<dbReference type="InterPro" id="IPR043128">
    <property type="entry name" value="Rev_trsase/Diguanyl_cyclase"/>
</dbReference>
<gene>
    <name evidence="3" type="ORF">Acr_00g0029250</name>
</gene>
<dbReference type="InterPro" id="IPR000477">
    <property type="entry name" value="RT_dom"/>
</dbReference>
<dbReference type="InterPro" id="IPR053134">
    <property type="entry name" value="RNA-dir_DNA_polymerase"/>
</dbReference>
<name>A0A7J0DGE0_9ERIC</name>
<feature type="compositionally biased region" description="Basic residues" evidence="1">
    <location>
        <begin position="49"/>
        <end position="60"/>
    </location>
</feature>
<comment type="caution">
    <text evidence="3">The sequence shown here is derived from an EMBL/GenBank/DDBJ whole genome shotgun (WGS) entry which is preliminary data.</text>
</comment>
<dbReference type="Proteomes" id="UP000585474">
    <property type="component" value="Unassembled WGS sequence"/>
</dbReference>
<feature type="compositionally biased region" description="Basic residues" evidence="1">
    <location>
        <begin position="1"/>
        <end position="10"/>
    </location>
</feature>
<feature type="region of interest" description="Disordered" evidence="1">
    <location>
        <begin position="1"/>
        <end position="84"/>
    </location>
</feature>
<dbReference type="SUPFAM" id="SSF56672">
    <property type="entry name" value="DNA/RNA polymerases"/>
    <property type="match status" value="1"/>
</dbReference>
<evidence type="ECO:0000259" key="2">
    <source>
        <dbReference type="Pfam" id="PF00078"/>
    </source>
</evidence>
<feature type="domain" description="Reverse transcriptase" evidence="2">
    <location>
        <begin position="499"/>
        <end position="567"/>
    </location>
</feature>
<sequence>MQLGRHKRPHTGPVREVVPAPVDQSAQPRRGAPPFQPRGGRYHSEGSRGVRKPVGHHRPPIARSHQQCDQKPLELDSESPPQGGVELRAEAEDVWRKCGGGGAGGVAECIVIRTEPVTEPVKASVQWFSGSTVVQPVQPGWHEEGGGADEERGEIEGSDKYHTVDDCGGGEQEESRSNWIGQWLEKGMNEARNVFGKGKEGELEAEEGGVRAKTSEVVIGEGEIEYVGSGGVIMTVEAGGGRVGVEDGCGHYWQGEGFTVLGGKGHLWAEPRLMRPAETVVLRQTECQIKEPTLPPREGRDKKQHKLMVDRELPPIDQILCTPICDQYKGAEESRLSFDTEERHEHNKRYWETYNEIEEYSEELEVGSYKLGLTLRERLWENLTLNPLIDLWDLMSRVEMFARLEDNIKQAEKVMGTTTHVKANLKEREKTELIQFLKANIEVSVWTPYEMPRIDPNFIKHELNVLFDARLVKQKGRRSSAEHMDAVIEKVEKLKEADAIIERMVTKMFESILGKTMDTYIDDMVMKSKEELDHIRDLTEVFRILKKHKLRLNTAKCAFGVSSGNFLEHLVTRRGIEVNLEQ</sequence>
<dbReference type="AlphaFoldDB" id="A0A7J0DGE0"/>
<dbReference type="InterPro" id="IPR043502">
    <property type="entry name" value="DNA/RNA_pol_sf"/>
</dbReference>
<feature type="region of interest" description="Disordered" evidence="1">
    <location>
        <begin position="136"/>
        <end position="175"/>
    </location>
</feature>
<evidence type="ECO:0000313" key="4">
    <source>
        <dbReference type="Proteomes" id="UP000585474"/>
    </source>
</evidence>
<dbReference type="OrthoDB" id="1928766at2759"/>
<protein>
    <recommendedName>
        <fullName evidence="2">Reverse transcriptase domain-containing protein</fullName>
    </recommendedName>
</protein>